<reference evidence="2" key="1">
    <citation type="submission" date="2020-06" db="EMBL/GenBank/DDBJ databases">
        <authorList>
            <person name="Li T."/>
            <person name="Hu X."/>
            <person name="Zhang T."/>
            <person name="Song X."/>
            <person name="Zhang H."/>
            <person name="Dai N."/>
            <person name="Sheng W."/>
            <person name="Hou X."/>
            <person name="Wei L."/>
        </authorList>
    </citation>
    <scope>NUCLEOTIDE SEQUENCE</scope>
    <source>
        <strain evidence="2">K16</strain>
        <tissue evidence="2">Leaf</tissue>
    </source>
</reference>
<organism evidence="2 3">
    <name type="scientific">Sesamum angolense</name>
    <dbReference type="NCBI Taxonomy" id="2727404"/>
    <lineage>
        <taxon>Eukaryota</taxon>
        <taxon>Viridiplantae</taxon>
        <taxon>Streptophyta</taxon>
        <taxon>Embryophyta</taxon>
        <taxon>Tracheophyta</taxon>
        <taxon>Spermatophyta</taxon>
        <taxon>Magnoliopsida</taxon>
        <taxon>eudicotyledons</taxon>
        <taxon>Gunneridae</taxon>
        <taxon>Pentapetalae</taxon>
        <taxon>asterids</taxon>
        <taxon>lamiids</taxon>
        <taxon>Lamiales</taxon>
        <taxon>Pedaliaceae</taxon>
        <taxon>Sesamum</taxon>
    </lineage>
</organism>
<feature type="domain" description="Bifunctional inhibitor/plant lipid transfer protein/seed storage helical" evidence="1">
    <location>
        <begin position="29"/>
        <end position="123"/>
    </location>
</feature>
<evidence type="ECO:0000313" key="3">
    <source>
        <dbReference type="Proteomes" id="UP001289374"/>
    </source>
</evidence>
<comment type="caution">
    <text evidence="2">The sequence shown here is derived from an EMBL/GenBank/DDBJ whole genome shotgun (WGS) entry which is preliminary data.</text>
</comment>
<evidence type="ECO:0000313" key="2">
    <source>
        <dbReference type="EMBL" id="KAK4405249.1"/>
    </source>
</evidence>
<gene>
    <name evidence="2" type="ORF">Sango_0531400</name>
</gene>
<dbReference type="GO" id="GO:0009627">
    <property type="term" value="P:systemic acquired resistance"/>
    <property type="evidence" value="ECO:0007669"/>
    <property type="project" value="InterPro"/>
</dbReference>
<dbReference type="Proteomes" id="UP001289374">
    <property type="component" value="Unassembled WGS sequence"/>
</dbReference>
<dbReference type="InterPro" id="IPR044741">
    <property type="entry name" value="NsLTP-like"/>
</dbReference>
<proteinExistence type="predicted"/>
<evidence type="ECO:0000259" key="1">
    <source>
        <dbReference type="Pfam" id="PF14368"/>
    </source>
</evidence>
<dbReference type="CDD" id="cd04660">
    <property type="entry name" value="nsLTP_like"/>
    <property type="match status" value="1"/>
</dbReference>
<dbReference type="PANTHER" id="PTHR33122">
    <property type="entry name" value="LIPID BINDING PROTEIN-RELATED"/>
    <property type="match status" value="1"/>
</dbReference>
<dbReference type="PANTHER" id="PTHR33122:SF79">
    <property type="entry name" value="LIPID-TRANSFER PROTEIN DIR1"/>
    <property type="match status" value="1"/>
</dbReference>
<reference evidence="2" key="2">
    <citation type="journal article" date="2024" name="Plant">
        <title>Genomic evolution and insights into agronomic trait innovations of Sesamum species.</title>
        <authorList>
            <person name="Miao H."/>
            <person name="Wang L."/>
            <person name="Qu L."/>
            <person name="Liu H."/>
            <person name="Sun Y."/>
            <person name="Le M."/>
            <person name="Wang Q."/>
            <person name="Wei S."/>
            <person name="Zheng Y."/>
            <person name="Lin W."/>
            <person name="Duan Y."/>
            <person name="Cao H."/>
            <person name="Xiong S."/>
            <person name="Wang X."/>
            <person name="Wei L."/>
            <person name="Li C."/>
            <person name="Ma Q."/>
            <person name="Ju M."/>
            <person name="Zhao R."/>
            <person name="Li G."/>
            <person name="Mu C."/>
            <person name="Tian Q."/>
            <person name="Mei H."/>
            <person name="Zhang T."/>
            <person name="Gao T."/>
            <person name="Zhang H."/>
        </authorList>
    </citation>
    <scope>NUCLEOTIDE SEQUENCE</scope>
    <source>
        <strain evidence="2">K16</strain>
    </source>
</reference>
<dbReference type="InterPro" id="IPR036312">
    <property type="entry name" value="Bifun_inhib/LTP/seed_sf"/>
</dbReference>
<dbReference type="InterPro" id="IPR039265">
    <property type="entry name" value="DIR1-like"/>
</dbReference>
<protein>
    <submittedName>
        <fullName evidence="2">Lipid-transfer protein DIR1</fullName>
    </submittedName>
</protein>
<accession>A0AAE1X4L7</accession>
<dbReference type="InterPro" id="IPR016140">
    <property type="entry name" value="Bifunc_inhib/LTP/seed_store"/>
</dbReference>
<dbReference type="Gene3D" id="1.10.110.10">
    <property type="entry name" value="Plant lipid-transfer and hydrophobic proteins"/>
    <property type="match status" value="1"/>
</dbReference>
<dbReference type="EMBL" id="JACGWL010000003">
    <property type="protein sequence ID" value="KAK4405249.1"/>
    <property type="molecule type" value="Genomic_DNA"/>
</dbReference>
<dbReference type="SUPFAM" id="SSF47699">
    <property type="entry name" value="Bifunctional inhibitor/lipid-transfer protein/seed storage 2S albumin"/>
    <property type="match status" value="1"/>
</dbReference>
<sequence>MERPLNLNSNFLMEASRIASRALIVALVVIVSAAVSATAKANDEGGSSLCGMSQDELLECKSAVATGSAAPPPPSGACCAALGHANLTCFCSFKNNKYLPMFGINSTRAMELPSKCDPNQTVHC</sequence>
<dbReference type="Pfam" id="PF14368">
    <property type="entry name" value="LTP_2"/>
    <property type="match status" value="1"/>
</dbReference>
<keyword evidence="3" id="KW-1185">Reference proteome</keyword>
<name>A0AAE1X4L7_9LAMI</name>
<dbReference type="AlphaFoldDB" id="A0AAE1X4L7"/>
<dbReference type="GO" id="GO:0005504">
    <property type="term" value="F:fatty acid binding"/>
    <property type="evidence" value="ECO:0007669"/>
    <property type="project" value="InterPro"/>
</dbReference>